<protein>
    <submittedName>
        <fullName evidence="1">Uncharacterized protein</fullName>
    </submittedName>
</protein>
<dbReference type="AlphaFoldDB" id="F3Y8P7"/>
<dbReference type="KEGG" id="mps:MPTP_0393"/>
<dbReference type="OrthoDB" id="3233899at2"/>
<evidence type="ECO:0000313" key="2">
    <source>
        <dbReference type="Proteomes" id="UP000008456"/>
    </source>
</evidence>
<reference key="2">
    <citation type="submission" date="2011-04" db="EMBL/GenBank/DDBJ databases">
        <title>Whole genome sequence of Melissococcus plutonius ATCC 35311.</title>
        <authorList>
            <person name="Okumura K."/>
            <person name="Arai R."/>
            <person name="Osaki M."/>
            <person name="Okura M."/>
            <person name="Kirikae T."/>
            <person name="Takamatsu D."/>
            <person name="Akiyama T."/>
        </authorList>
    </citation>
    <scope>NUCLEOTIDE SEQUENCE</scope>
    <source>
        <strain>ATCC 35311</strain>
    </source>
</reference>
<name>F3Y8P7_MELPT</name>
<dbReference type="Proteomes" id="UP000008456">
    <property type="component" value="Chromosome"/>
</dbReference>
<evidence type="ECO:0000313" key="1">
    <source>
        <dbReference type="EMBL" id="BAK20875.1"/>
    </source>
</evidence>
<dbReference type="InterPro" id="IPR048108">
    <property type="entry name" value="CBO2463_dom"/>
</dbReference>
<reference evidence="1 2" key="1">
    <citation type="journal article" date="2011" name="J. Bacteriol.">
        <title>Complete genome sequence of Melissococcus plutonius ATCC 35311.</title>
        <authorList>
            <person name="Okumura K."/>
            <person name="Arai R."/>
            <person name="Okura M."/>
            <person name="Kirikae T."/>
            <person name="Takamatsu D."/>
            <person name="Osaki M."/>
            <person name="Miyoshi-Akiyama T."/>
        </authorList>
    </citation>
    <scope>NUCLEOTIDE SEQUENCE [LARGE SCALE GENOMIC DNA]</scope>
    <source>
        <strain evidence="2">ATCC 35311 / CIP 104052 / LMG 20360 / NCIMB 702443</strain>
    </source>
</reference>
<accession>F3Y8P7</accession>
<keyword evidence="2" id="KW-1185">Reference proteome</keyword>
<gene>
    <name evidence="1" type="ordered locus">MPTP_0393</name>
</gene>
<proteinExistence type="predicted"/>
<dbReference type="HOGENOM" id="CLU_1784075_0_0_9"/>
<dbReference type="RefSeq" id="WP_013773313.1">
    <property type="nucleotide sequence ID" value="NC_015516.1"/>
</dbReference>
<dbReference type="NCBIfam" id="NF041553">
    <property type="entry name" value="CBO2463_dom"/>
    <property type="match status" value="2"/>
</dbReference>
<dbReference type="STRING" id="940190.MPTP_0393"/>
<dbReference type="EMBL" id="AP012200">
    <property type="protein sequence ID" value="BAK20875.1"/>
    <property type="molecule type" value="Genomic_DNA"/>
</dbReference>
<organism evidence="1 2">
    <name type="scientific">Melissococcus plutonius (strain ATCC 35311 / DSM 29964 / CIP 104052 / LMG 20360 / NCIMB 702443)</name>
    <dbReference type="NCBI Taxonomy" id="940190"/>
    <lineage>
        <taxon>Bacteria</taxon>
        <taxon>Bacillati</taxon>
        <taxon>Bacillota</taxon>
        <taxon>Bacilli</taxon>
        <taxon>Lactobacillales</taxon>
        <taxon>Enterococcaceae</taxon>
        <taxon>Melissococcus</taxon>
    </lineage>
</organism>
<sequence length="147" mass="16984">MEMAEKYPINPTLMMGTVKQVIDDQVTLNLRGRLGLITVPEKLILSDEPIKVGQKLQFYFSYIYVVNDPLDYDFKEIIQQTECFSCLIGGHIIHVDDTAVLVQVTDNLGSIYVPRRWIFTNVSLKEGLHVEFYFSKMIEIAEETNKY</sequence>